<dbReference type="KEGG" id="pchi:PC41400_16725"/>
<dbReference type="PANTHER" id="PTHR33705">
    <property type="entry name" value="PHOSPHOCARRIER PROTEIN HPR"/>
    <property type="match status" value="1"/>
</dbReference>
<dbReference type="PROSITE" id="PS51350">
    <property type="entry name" value="PTS_HPR_DOM"/>
    <property type="match status" value="1"/>
</dbReference>
<proteinExistence type="predicted"/>
<dbReference type="CDD" id="cd00367">
    <property type="entry name" value="PTS-HPr_like"/>
    <property type="match status" value="1"/>
</dbReference>
<feature type="domain" description="HPr" evidence="4">
    <location>
        <begin position="1"/>
        <end position="88"/>
    </location>
</feature>
<gene>
    <name evidence="5" type="ORF">M5X16_20535</name>
    <name evidence="6" type="ORF">PC41400_16725</name>
</gene>
<reference evidence="5 8" key="2">
    <citation type="submission" date="2022-05" db="EMBL/GenBank/DDBJ databases">
        <title>Genome Sequencing of Bee-Associated Microbes.</title>
        <authorList>
            <person name="Dunlap C."/>
        </authorList>
    </citation>
    <scope>NUCLEOTIDE SEQUENCE [LARGE SCALE GENOMIC DNA]</scope>
    <source>
        <strain evidence="5 8">NRRL B-23120</strain>
    </source>
</reference>
<sequence length="88" mass="9748">MNAVKIIMPTDGFHVLAAKQISGAASAFQSEIRIIWEEKNIISDAKSILGIMAMEIKKGTSLTLTFDGPDEEQAMELLILWFEHNANN</sequence>
<dbReference type="AlphaFoldDB" id="A0A410WXQ6"/>
<dbReference type="GeneID" id="95376453"/>
<dbReference type="RefSeq" id="WP_042226108.1">
    <property type="nucleotide sequence ID" value="NZ_CP026520.1"/>
</dbReference>
<evidence type="ECO:0000313" key="7">
    <source>
        <dbReference type="Proteomes" id="UP000288943"/>
    </source>
</evidence>
<organism evidence="6 7">
    <name type="scientific">Paenibacillus chitinolyticus</name>
    <dbReference type="NCBI Taxonomy" id="79263"/>
    <lineage>
        <taxon>Bacteria</taxon>
        <taxon>Bacillati</taxon>
        <taxon>Bacillota</taxon>
        <taxon>Bacilli</taxon>
        <taxon>Bacillales</taxon>
        <taxon>Paenibacillaceae</taxon>
        <taxon>Paenibacillus</taxon>
    </lineage>
</organism>
<evidence type="ECO:0000256" key="3">
    <source>
        <dbReference type="ARBA" id="ARBA00022597"/>
    </source>
</evidence>
<reference evidence="6 7" key="1">
    <citation type="submission" date="2018-01" db="EMBL/GenBank/DDBJ databases">
        <title>The whole genome sequencing and assembly of Paenibacillus chitinolyticus KCCM 41400 strain.</title>
        <authorList>
            <person name="Kim J.-Y."/>
            <person name="Park M.-K."/>
            <person name="Lee Y.-J."/>
            <person name="Yi H."/>
            <person name="Bahn Y.-S."/>
            <person name="Kim J.F."/>
            <person name="Lee D.-W."/>
        </authorList>
    </citation>
    <scope>NUCLEOTIDE SEQUENCE [LARGE SCALE GENOMIC DNA]</scope>
    <source>
        <strain evidence="6 7">KCCM 41400</strain>
    </source>
</reference>
<dbReference type="Proteomes" id="UP000288943">
    <property type="component" value="Chromosome"/>
</dbReference>
<evidence type="ECO:0000256" key="1">
    <source>
        <dbReference type="ARBA" id="ARBA00003681"/>
    </source>
</evidence>
<dbReference type="EMBL" id="CP026520">
    <property type="protein sequence ID" value="QAV19236.1"/>
    <property type="molecule type" value="Genomic_DNA"/>
</dbReference>
<accession>A0A410WXQ6</accession>
<dbReference type="OrthoDB" id="2626627at2"/>
<evidence type="ECO:0000256" key="2">
    <source>
        <dbReference type="ARBA" id="ARBA00020422"/>
    </source>
</evidence>
<dbReference type="PANTHER" id="PTHR33705:SF1">
    <property type="entry name" value="PHOSPHOCARRIER PROTEIN HPR"/>
    <property type="match status" value="1"/>
</dbReference>
<keyword evidence="3" id="KW-0762">Sugar transport</keyword>
<comment type="function">
    <text evidence="1">General (non sugar-specific) component of the phosphoenolpyruvate-dependent sugar phosphotransferase system (sugar PTS). This major carbohydrate active-transport system catalyzes the phosphorylation of incoming sugar substrates concomitantly with their translocation across the cell membrane. The phosphoryl group from phosphoenolpyruvate (PEP) is transferred to the phosphoryl carrier protein HPr by enzyme I. Phospho-HPr then transfers it to the PTS EIIA domain.</text>
</comment>
<dbReference type="Pfam" id="PF00381">
    <property type="entry name" value="PTS-HPr"/>
    <property type="match status" value="1"/>
</dbReference>
<dbReference type="SUPFAM" id="SSF55594">
    <property type="entry name" value="HPr-like"/>
    <property type="match status" value="1"/>
</dbReference>
<evidence type="ECO:0000313" key="6">
    <source>
        <dbReference type="EMBL" id="QAV19236.1"/>
    </source>
</evidence>
<dbReference type="InterPro" id="IPR035895">
    <property type="entry name" value="HPr-like_sf"/>
</dbReference>
<evidence type="ECO:0000313" key="5">
    <source>
        <dbReference type="EMBL" id="MCY9598139.1"/>
    </source>
</evidence>
<keyword evidence="8" id="KW-1185">Reference proteome</keyword>
<dbReference type="EMBL" id="JAMDMJ010000029">
    <property type="protein sequence ID" value="MCY9598139.1"/>
    <property type="molecule type" value="Genomic_DNA"/>
</dbReference>
<dbReference type="InterPro" id="IPR000032">
    <property type="entry name" value="HPr-like"/>
</dbReference>
<evidence type="ECO:0000313" key="8">
    <source>
        <dbReference type="Proteomes" id="UP001527202"/>
    </source>
</evidence>
<dbReference type="InterPro" id="IPR050399">
    <property type="entry name" value="HPr"/>
</dbReference>
<dbReference type="Gene3D" id="3.30.1340.10">
    <property type="entry name" value="HPr-like"/>
    <property type="match status" value="1"/>
</dbReference>
<name>A0A410WXQ6_9BACL</name>
<keyword evidence="3" id="KW-0813">Transport</keyword>
<protein>
    <recommendedName>
        <fullName evidence="2">Phosphocarrier protein HPr</fullName>
    </recommendedName>
</protein>
<evidence type="ECO:0000259" key="4">
    <source>
        <dbReference type="PROSITE" id="PS51350"/>
    </source>
</evidence>
<dbReference type="Proteomes" id="UP001527202">
    <property type="component" value="Unassembled WGS sequence"/>
</dbReference>
<dbReference type="PRINTS" id="PR00107">
    <property type="entry name" value="PHOSPHOCPHPR"/>
</dbReference>
<dbReference type="NCBIfam" id="TIGR01003">
    <property type="entry name" value="PTS_HPr_family"/>
    <property type="match status" value="1"/>
</dbReference>